<accession>A0A6J5EHM7</accession>
<feature type="transmembrane region" description="Helical" evidence="1">
    <location>
        <begin position="21"/>
        <end position="42"/>
    </location>
</feature>
<dbReference type="RefSeq" id="WP_281369829.1">
    <property type="nucleotide sequence ID" value="NZ_CADIKH010000028.1"/>
</dbReference>
<keyword evidence="3" id="KW-1185">Reference proteome</keyword>
<dbReference type="Proteomes" id="UP000494363">
    <property type="component" value="Unassembled WGS sequence"/>
</dbReference>
<evidence type="ECO:0000313" key="3">
    <source>
        <dbReference type="Proteomes" id="UP000494363"/>
    </source>
</evidence>
<keyword evidence="1" id="KW-0812">Transmembrane</keyword>
<organism evidence="2 3">
    <name type="scientific">Paraburkholderia humisilvae</name>
    <dbReference type="NCBI Taxonomy" id="627669"/>
    <lineage>
        <taxon>Bacteria</taxon>
        <taxon>Pseudomonadati</taxon>
        <taxon>Pseudomonadota</taxon>
        <taxon>Betaproteobacteria</taxon>
        <taxon>Burkholderiales</taxon>
        <taxon>Burkholderiaceae</taxon>
        <taxon>Paraburkholderia</taxon>
    </lineage>
</organism>
<evidence type="ECO:0000256" key="1">
    <source>
        <dbReference type="SAM" id="Phobius"/>
    </source>
</evidence>
<name>A0A6J5EHM7_9BURK</name>
<keyword evidence="1" id="KW-0472">Membrane</keyword>
<dbReference type="AlphaFoldDB" id="A0A6J5EHM7"/>
<sequence length="44" mass="4701">MNNNTLNLDQLASSIHACSDFVAQLDTHLAGGILFLCCLLLLPS</sequence>
<proteinExistence type="predicted"/>
<keyword evidence="1" id="KW-1133">Transmembrane helix</keyword>
<dbReference type="EMBL" id="CADIKH010000028">
    <property type="protein sequence ID" value="CAB3765753.1"/>
    <property type="molecule type" value="Genomic_DNA"/>
</dbReference>
<protein>
    <submittedName>
        <fullName evidence="2">Uncharacterized protein</fullName>
    </submittedName>
</protein>
<gene>
    <name evidence="2" type="ORF">LMG29542_05220</name>
</gene>
<evidence type="ECO:0000313" key="2">
    <source>
        <dbReference type="EMBL" id="CAB3765753.1"/>
    </source>
</evidence>
<reference evidence="2 3" key="1">
    <citation type="submission" date="2020-04" db="EMBL/GenBank/DDBJ databases">
        <authorList>
            <person name="De Canck E."/>
        </authorList>
    </citation>
    <scope>NUCLEOTIDE SEQUENCE [LARGE SCALE GENOMIC DNA]</scope>
    <source>
        <strain evidence="2 3">LMG 29542</strain>
    </source>
</reference>